<gene>
    <name evidence="1" type="ORF">O6H91_05G015300</name>
</gene>
<proteinExistence type="predicted"/>
<dbReference type="Proteomes" id="UP001162992">
    <property type="component" value="Chromosome 5"/>
</dbReference>
<keyword evidence="2" id="KW-1185">Reference proteome</keyword>
<accession>A0ACC2DL93</accession>
<protein>
    <submittedName>
        <fullName evidence="1">Uncharacterized protein</fullName>
    </submittedName>
</protein>
<evidence type="ECO:0000313" key="1">
    <source>
        <dbReference type="EMBL" id="KAJ7554915.1"/>
    </source>
</evidence>
<dbReference type="EMBL" id="CM055096">
    <property type="protein sequence ID" value="KAJ7554915.1"/>
    <property type="molecule type" value="Genomic_DNA"/>
</dbReference>
<reference evidence="2" key="1">
    <citation type="journal article" date="2024" name="Proc. Natl. Acad. Sci. U.S.A.">
        <title>Extraordinary preservation of gene collinearity over three hundred million years revealed in homosporous lycophytes.</title>
        <authorList>
            <person name="Li C."/>
            <person name="Wickell D."/>
            <person name="Kuo L.Y."/>
            <person name="Chen X."/>
            <person name="Nie B."/>
            <person name="Liao X."/>
            <person name="Peng D."/>
            <person name="Ji J."/>
            <person name="Jenkins J."/>
            <person name="Williams M."/>
            <person name="Shu S."/>
            <person name="Plott C."/>
            <person name="Barry K."/>
            <person name="Rajasekar S."/>
            <person name="Grimwood J."/>
            <person name="Han X."/>
            <person name="Sun S."/>
            <person name="Hou Z."/>
            <person name="He W."/>
            <person name="Dai G."/>
            <person name="Sun C."/>
            <person name="Schmutz J."/>
            <person name="Leebens-Mack J.H."/>
            <person name="Li F.W."/>
            <person name="Wang L."/>
        </authorList>
    </citation>
    <scope>NUCLEOTIDE SEQUENCE [LARGE SCALE GENOMIC DNA]</scope>
    <source>
        <strain evidence="2">cv. PW_Plant_1</strain>
    </source>
</reference>
<organism evidence="1 2">
    <name type="scientific">Diphasiastrum complanatum</name>
    <name type="common">Issler's clubmoss</name>
    <name type="synonym">Lycopodium complanatum</name>
    <dbReference type="NCBI Taxonomy" id="34168"/>
    <lineage>
        <taxon>Eukaryota</taxon>
        <taxon>Viridiplantae</taxon>
        <taxon>Streptophyta</taxon>
        <taxon>Embryophyta</taxon>
        <taxon>Tracheophyta</taxon>
        <taxon>Lycopodiopsida</taxon>
        <taxon>Lycopodiales</taxon>
        <taxon>Lycopodiaceae</taxon>
        <taxon>Lycopodioideae</taxon>
        <taxon>Diphasiastrum</taxon>
    </lineage>
</organism>
<comment type="caution">
    <text evidence="1">The sequence shown here is derived from an EMBL/GenBank/DDBJ whole genome shotgun (WGS) entry which is preliminary data.</text>
</comment>
<sequence length="635" mass="70443">MAQRLITCQNALIHEVAIKHYAVHRNRYCIGSAVCTLWKETLRNCVREKSMCLRLKRKRCTHRKNFHNDKFEGSVLLGQNKLVAEQKEFEGTYKFESLTDARTSSPSKSGSLSRRQVVGGLSLATGFADSVFGVANPSRALVQTGSERDERRASSSALEMLKSRVSTFTLGNGMRWIVLERHTAPVVSCHTYANVGAADEAAGITGIAHLLEHLAFKGTKLVGTRDAEAEAALLDQLDAAFYALLDAKRQSRTRDIAGLSAKFEDLKDKTAQLSIPNEYGALISREGGIDLNAETSQDATEYYVSLPANKLELWMALESGRFIAPVFRELYSEKEVVKEERRLRVDNTPYGRFTEVFAEAAFPGLPYGRPILGYPEDFEGIGRKEVAQFFEQHYTPAALTCAIVGDVTPADVEKLAIRYFGGWMSLDSLSTTASTNWRSADGWDLIPRRDAASSVRLRTQVQPLYMEGYYRPPTWSTDDPALSVLNELLSGGRGSRFYKNLIIPGKALSAESSESYPGDKQSSLLLVYGAPPLGTSTDVLAESLHHELGDLAKRKVKEEELAPIKKASKVGLLEAFRNNRAMARLLSRYEATTGSWAHILQEMEEVERISADNVLRVASLLFNHRNTISGYTGDF</sequence>
<evidence type="ECO:0000313" key="2">
    <source>
        <dbReference type="Proteomes" id="UP001162992"/>
    </source>
</evidence>
<name>A0ACC2DL93_DIPCM</name>